<dbReference type="PANTHER" id="PTHR10192">
    <property type="entry name" value="MOLYBDOPTERIN BIOSYNTHESIS PROTEIN"/>
    <property type="match status" value="1"/>
</dbReference>
<sequence length="386" mass="42026">MDGYAISSGATVDATTERPVTFVVQGTNAAGDEPVELANEPIDGFYPCVEIMTGAQFPVSTTNTPFDACVKIEDTVPFGGKLEFQSRRRFVLTQPVRLHANRRFAGGDMQKGDVIVKKGEILRARHVMGLASVGITEVVVRRSLRVAVWTTGNELTRDTDGARKSAQIFDSNGPFVAAALREAGVEVELKGILQDDVRSLERALDSDEATSWDFIITTGAVSKGKFDFIVPALERMRAQVHFHGVAIRPGHPILFATMDHDHGRIPFFGLPGNPIATAACFRFFVAPFVRLLLDRRAESPEIVELSMKNGGRDVFLASPSHLDCFRHGTIVARPDGTKVVELSQSQSPAVISQYATSNCWAHIARGYTEGAGSIMVQCYPHAPPTE</sequence>
<feature type="domain" description="MoaB/Mog" evidence="4">
    <location>
        <begin position="147"/>
        <end position="291"/>
    </location>
</feature>
<keyword evidence="3" id="KW-0460">Magnesium</keyword>
<dbReference type="EC" id="2.7.7.75" evidence="2"/>
<keyword evidence="3" id="KW-0500">Molybdenum</keyword>
<dbReference type="GO" id="GO:0005829">
    <property type="term" value="C:cytosol"/>
    <property type="evidence" value="ECO:0007669"/>
    <property type="project" value="TreeGrafter"/>
</dbReference>
<dbReference type="InterPro" id="IPR005110">
    <property type="entry name" value="MoeA_linker/N"/>
</dbReference>
<comment type="cofactor">
    <cofactor evidence="3">
        <name>Mg(2+)</name>
        <dbReference type="ChEBI" id="CHEBI:18420"/>
    </cofactor>
</comment>
<dbReference type="Gene3D" id="3.40.980.10">
    <property type="entry name" value="MoaB/Mog-like domain"/>
    <property type="match status" value="1"/>
</dbReference>
<comment type="similarity">
    <text evidence="3">Belongs to the MoeA family.</text>
</comment>
<keyword evidence="3" id="KW-0501">Molybdenum cofactor biosynthesis</keyword>
<dbReference type="Gene3D" id="3.90.105.10">
    <property type="entry name" value="Molybdopterin biosynthesis moea protein, domain 2"/>
    <property type="match status" value="1"/>
</dbReference>
<protein>
    <recommendedName>
        <fullName evidence="2">molybdopterin adenylyltransferase</fullName>
        <ecNumber evidence="2">2.7.7.75</ecNumber>
    </recommendedName>
</protein>
<dbReference type="PANTHER" id="PTHR10192:SF30">
    <property type="entry name" value="MOLYBDOPTERIN ADENYLYLTRANSFERASE"/>
    <property type="match status" value="1"/>
</dbReference>
<comment type="function">
    <text evidence="3">Catalyzes two steps in the biosynthesis of the molybdenum cofactor. In the first step, molybdopterin is adenylated. Subsequently, molybdate is inserted into adenylated molybdopterin and AMP is released.</text>
</comment>
<evidence type="ECO:0000256" key="1">
    <source>
        <dbReference type="ARBA" id="ARBA00008339"/>
    </source>
</evidence>
<evidence type="ECO:0000313" key="6">
    <source>
        <dbReference type="Proteomes" id="UP001140562"/>
    </source>
</evidence>
<dbReference type="SUPFAM" id="SSF63882">
    <property type="entry name" value="MoeA N-terminal region -like"/>
    <property type="match status" value="1"/>
</dbReference>
<dbReference type="InterPro" id="IPR038987">
    <property type="entry name" value="MoeA-like"/>
</dbReference>
<evidence type="ECO:0000313" key="5">
    <source>
        <dbReference type="EMBL" id="KAJ4337741.1"/>
    </source>
</evidence>
<dbReference type="EMBL" id="JAPEUV010000036">
    <property type="protein sequence ID" value="KAJ4337741.1"/>
    <property type="molecule type" value="Genomic_DNA"/>
</dbReference>
<dbReference type="InterPro" id="IPR036688">
    <property type="entry name" value="MoeA_C_domain_IV_sf"/>
</dbReference>
<comment type="pathway">
    <text evidence="3">Cofactor biosynthesis; molybdopterin biosynthesis.</text>
</comment>
<dbReference type="GO" id="GO:0061599">
    <property type="term" value="F:molybdopterin molybdotransferase activity"/>
    <property type="evidence" value="ECO:0007669"/>
    <property type="project" value="UniProtKB-UniRule"/>
</dbReference>
<dbReference type="OrthoDB" id="6777263at2759"/>
<dbReference type="Pfam" id="PF03453">
    <property type="entry name" value="MoeA_N"/>
    <property type="match status" value="1"/>
</dbReference>
<dbReference type="Proteomes" id="UP001140562">
    <property type="component" value="Unassembled WGS sequence"/>
</dbReference>
<dbReference type="Gene3D" id="2.40.340.10">
    <property type="entry name" value="MoeA, C-terminal, domain IV"/>
    <property type="match status" value="1"/>
</dbReference>
<dbReference type="InterPro" id="IPR036425">
    <property type="entry name" value="MoaB/Mog-like_dom_sf"/>
</dbReference>
<comment type="similarity">
    <text evidence="1">In the C-terminal section; belongs to the MoeA family.</text>
</comment>
<comment type="catalytic activity">
    <reaction evidence="3">
        <text>molybdopterin + ATP + H(+) = adenylyl-molybdopterin + diphosphate</text>
        <dbReference type="Rhea" id="RHEA:31331"/>
        <dbReference type="ChEBI" id="CHEBI:15378"/>
        <dbReference type="ChEBI" id="CHEBI:30616"/>
        <dbReference type="ChEBI" id="CHEBI:33019"/>
        <dbReference type="ChEBI" id="CHEBI:58698"/>
        <dbReference type="ChEBI" id="CHEBI:62727"/>
    </reaction>
</comment>
<dbReference type="GO" id="GO:0005524">
    <property type="term" value="F:ATP binding"/>
    <property type="evidence" value="ECO:0007669"/>
    <property type="project" value="UniProtKB-UniRule"/>
</dbReference>
<dbReference type="NCBIfam" id="TIGR00177">
    <property type="entry name" value="molyb_syn"/>
    <property type="match status" value="1"/>
</dbReference>
<evidence type="ECO:0000256" key="3">
    <source>
        <dbReference type="RuleBase" id="RU365090"/>
    </source>
</evidence>
<dbReference type="AlphaFoldDB" id="A0A9W8X0G3"/>
<dbReference type="CDD" id="cd00887">
    <property type="entry name" value="MoeA"/>
    <property type="match status" value="1"/>
</dbReference>
<proteinExistence type="inferred from homology"/>
<accession>A0A9W8X0G3</accession>
<comment type="caution">
    <text evidence="5">The sequence shown here is derived from an EMBL/GenBank/DDBJ whole genome shotgun (WGS) entry which is preliminary data.</text>
</comment>
<reference evidence="5" key="1">
    <citation type="submission" date="2022-10" db="EMBL/GenBank/DDBJ databases">
        <title>Tapping the CABI collections for fungal endophytes: first genome assemblies for Collariella, Neodidymelliopsis, Ascochyta clinopodiicola, Didymella pomorum, Didymosphaeria variabile, Neocosmospora piperis and Neocucurbitaria cava.</title>
        <authorList>
            <person name="Hill R."/>
        </authorList>
    </citation>
    <scope>NUCLEOTIDE SEQUENCE</scope>
    <source>
        <strain evidence="5">IMI 360193</strain>
    </source>
</reference>
<name>A0A9W8X0G3_9PLEO</name>
<dbReference type="InterPro" id="IPR001453">
    <property type="entry name" value="MoaB/Mog_dom"/>
</dbReference>
<dbReference type="SUPFAM" id="SSF53218">
    <property type="entry name" value="Molybdenum cofactor biosynthesis proteins"/>
    <property type="match status" value="1"/>
</dbReference>
<keyword evidence="6" id="KW-1185">Reference proteome</keyword>
<organism evidence="5 6">
    <name type="scientific">Didymella glomerata</name>
    <dbReference type="NCBI Taxonomy" id="749621"/>
    <lineage>
        <taxon>Eukaryota</taxon>
        <taxon>Fungi</taxon>
        <taxon>Dikarya</taxon>
        <taxon>Ascomycota</taxon>
        <taxon>Pezizomycotina</taxon>
        <taxon>Dothideomycetes</taxon>
        <taxon>Pleosporomycetidae</taxon>
        <taxon>Pleosporales</taxon>
        <taxon>Pleosporineae</taxon>
        <taxon>Didymellaceae</taxon>
        <taxon>Didymella</taxon>
    </lineage>
</organism>
<dbReference type="GO" id="GO:0006777">
    <property type="term" value="P:Mo-molybdopterin cofactor biosynthetic process"/>
    <property type="evidence" value="ECO:0007669"/>
    <property type="project" value="UniProtKB-UniRule"/>
</dbReference>
<dbReference type="Pfam" id="PF00994">
    <property type="entry name" value="MoCF_biosynth"/>
    <property type="match status" value="1"/>
</dbReference>
<dbReference type="GO" id="GO:0061598">
    <property type="term" value="F:molybdopterin adenylyltransferase activity"/>
    <property type="evidence" value="ECO:0007669"/>
    <property type="project" value="UniProtKB-UniRule"/>
</dbReference>
<evidence type="ECO:0000256" key="2">
    <source>
        <dbReference type="ARBA" id="ARBA00012509"/>
    </source>
</evidence>
<dbReference type="Gene3D" id="2.170.190.11">
    <property type="entry name" value="Molybdopterin biosynthesis moea protein, domain 3"/>
    <property type="match status" value="1"/>
</dbReference>
<dbReference type="GO" id="GO:0046872">
    <property type="term" value="F:metal ion binding"/>
    <property type="evidence" value="ECO:0007669"/>
    <property type="project" value="UniProtKB-UniRule"/>
</dbReference>
<comment type="catalytic activity">
    <reaction evidence="3">
        <text>adenylyl-molybdopterin + molybdate = Mo-molybdopterin + AMP + H(+)</text>
        <dbReference type="Rhea" id="RHEA:35047"/>
        <dbReference type="ChEBI" id="CHEBI:15378"/>
        <dbReference type="ChEBI" id="CHEBI:36264"/>
        <dbReference type="ChEBI" id="CHEBI:62727"/>
        <dbReference type="ChEBI" id="CHEBI:71302"/>
        <dbReference type="ChEBI" id="CHEBI:456215"/>
    </reaction>
</comment>
<gene>
    <name evidence="5" type="ORF">N0V87_004489</name>
</gene>
<evidence type="ECO:0000259" key="4">
    <source>
        <dbReference type="SMART" id="SM00852"/>
    </source>
</evidence>
<keyword evidence="3" id="KW-0808">Transferase</keyword>
<keyword evidence="3" id="KW-0479">Metal-binding</keyword>
<dbReference type="InterPro" id="IPR036135">
    <property type="entry name" value="MoeA_linker/N_sf"/>
</dbReference>
<dbReference type="SMART" id="SM00852">
    <property type="entry name" value="MoCF_biosynth"/>
    <property type="match status" value="1"/>
</dbReference>